<accession>A0A6J4KS82</accession>
<gene>
    <name evidence="2" type="ORF">AVDCRST_MAG89-1233</name>
</gene>
<dbReference type="AlphaFoldDB" id="A0A6J4KS82"/>
<protein>
    <recommendedName>
        <fullName evidence="3">DUF481 domain-containing protein</fullName>
    </recommendedName>
</protein>
<dbReference type="EMBL" id="CADCTV010000274">
    <property type="protein sequence ID" value="CAA9312869.1"/>
    <property type="molecule type" value="Genomic_DNA"/>
</dbReference>
<feature type="chain" id="PRO_5026705883" description="DUF481 domain-containing protein" evidence="1">
    <location>
        <begin position="27"/>
        <end position="433"/>
    </location>
</feature>
<proteinExistence type="predicted"/>
<name>A0A6J4KS82_9BACT</name>
<keyword evidence="1" id="KW-0732">Signal</keyword>
<evidence type="ECO:0008006" key="3">
    <source>
        <dbReference type="Google" id="ProtNLM"/>
    </source>
</evidence>
<evidence type="ECO:0000313" key="2">
    <source>
        <dbReference type="EMBL" id="CAA9312869.1"/>
    </source>
</evidence>
<organism evidence="2">
    <name type="scientific">uncultured Gemmatimonadota bacterium</name>
    <dbReference type="NCBI Taxonomy" id="203437"/>
    <lineage>
        <taxon>Bacteria</taxon>
        <taxon>Pseudomonadati</taxon>
        <taxon>Gemmatimonadota</taxon>
        <taxon>environmental samples</taxon>
    </lineage>
</organism>
<feature type="signal peptide" evidence="1">
    <location>
        <begin position="1"/>
        <end position="26"/>
    </location>
</feature>
<reference evidence="2" key="1">
    <citation type="submission" date="2020-02" db="EMBL/GenBank/DDBJ databases">
        <authorList>
            <person name="Meier V. D."/>
        </authorList>
    </citation>
    <scope>NUCLEOTIDE SEQUENCE</scope>
    <source>
        <strain evidence="2">AVDCRST_MAG89</strain>
    </source>
</reference>
<sequence length="433" mass="47151">MKILRIAAAALVCATTAATLSPAVHAQTAGAAQAQGTAVRVYLDCSGFYCDRDFFQTEIAFVTHVRDRGDAEVHVLITSQPTGAGGTAYTLAFLGQGRYAGVNSTLTHNSEPNIAEERRMSGLAAAIKLGLVRYAAETPQAANLRVTYDAPQAQAAATPARDPWNHWTMRLTGRGFFSGEQTYSNKNFFGSVSASRTTEQWKLRVSLNGNESETRFEVDSVTVFTNKQSGRGIDVLTVRSLGPHLSAGVTGSASRSTYFNQDMAVRIAPAVEYNFFPYSESTRRQLTARYSVGPAWYDYSEKTVFERTEEARLQQMLQVGVVARQPWGSIDVGAAAGSFLDDFAQNRLQIGGGVELNLFRGLSLDLNGSYDRLRDQIYLAAGELTEEDLLLRRRQLATGFQYFASVGLSYTFGSRVSPVVNPRFGGGGSGWIN</sequence>
<evidence type="ECO:0000256" key="1">
    <source>
        <dbReference type="SAM" id="SignalP"/>
    </source>
</evidence>